<evidence type="ECO:0000256" key="1">
    <source>
        <dbReference type="SAM" id="Phobius"/>
    </source>
</evidence>
<name>A0A9D1HV79_9ACTN</name>
<comment type="caution">
    <text evidence="2">The sequence shown here is derived from an EMBL/GenBank/DDBJ whole genome shotgun (WGS) entry which is preliminary data.</text>
</comment>
<evidence type="ECO:0000313" key="3">
    <source>
        <dbReference type="Proteomes" id="UP000824078"/>
    </source>
</evidence>
<dbReference type="Proteomes" id="UP000824078">
    <property type="component" value="Unassembled WGS sequence"/>
</dbReference>
<reference evidence="2" key="2">
    <citation type="journal article" date="2021" name="PeerJ">
        <title>Extensive microbial diversity within the chicken gut microbiome revealed by metagenomics and culture.</title>
        <authorList>
            <person name="Gilroy R."/>
            <person name="Ravi A."/>
            <person name="Getino M."/>
            <person name="Pursley I."/>
            <person name="Horton D.L."/>
            <person name="Alikhan N.F."/>
            <person name="Baker D."/>
            <person name="Gharbi K."/>
            <person name="Hall N."/>
            <person name="Watson M."/>
            <person name="Adriaenssens E.M."/>
            <person name="Foster-Nyarko E."/>
            <person name="Jarju S."/>
            <person name="Secka A."/>
            <person name="Antonio M."/>
            <person name="Oren A."/>
            <person name="Chaudhuri R.R."/>
            <person name="La Ragione R."/>
            <person name="Hildebrand F."/>
            <person name="Pallen M.J."/>
        </authorList>
    </citation>
    <scope>NUCLEOTIDE SEQUENCE</scope>
    <source>
        <strain evidence="2">ChiHjej12B11-29160</strain>
    </source>
</reference>
<dbReference type="AlphaFoldDB" id="A0A9D1HV79"/>
<dbReference type="EMBL" id="DVMQ01000002">
    <property type="protein sequence ID" value="HIU23356.1"/>
    <property type="molecule type" value="Genomic_DNA"/>
</dbReference>
<accession>A0A9D1HV79</accession>
<keyword evidence="1" id="KW-0812">Transmembrane</keyword>
<keyword evidence="1" id="KW-0472">Membrane</keyword>
<reference evidence="2" key="1">
    <citation type="submission" date="2020-10" db="EMBL/GenBank/DDBJ databases">
        <authorList>
            <person name="Gilroy R."/>
        </authorList>
    </citation>
    <scope>NUCLEOTIDE SEQUENCE</scope>
    <source>
        <strain evidence="2">ChiHjej12B11-29160</strain>
    </source>
</reference>
<sequence length="172" mass="19300">MVVYRMDLSEEKKDAAVEIALMSPGNVRRRRICGPLLVVTGILLLICAAMLLLIGKADIQSIVFFIVGIAGLLLGLKIKAFQHFVLRKSEHLVDKAFRSGVVEYIFDEDGVHIESQVGSSLCYWDSFVECGSMGQYLYLKRGDNRIILVDKNDLTEAELTELTGLLERHINR</sequence>
<protein>
    <submittedName>
        <fullName evidence="2">YcxB family protein</fullName>
    </submittedName>
</protein>
<evidence type="ECO:0000313" key="2">
    <source>
        <dbReference type="EMBL" id="HIU23356.1"/>
    </source>
</evidence>
<feature type="transmembrane region" description="Helical" evidence="1">
    <location>
        <begin position="59"/>
        <end position="78"/>
    </location>
</feature>
<keyword evidence="1" id="KW-1133">Transmembrane helix</keyword>
<feature type="transmembrane region" description="Helical" evidence="1">
    <location>
        <begin position="32"/>
        <end position="53"/>
    </location>
</feature>
<organism evidence="2 3">
    <name type="scientific">Candidatus Coprovicinus avistercoris</name>
    <dbReference type="NCBI Taxonomy" id="2840754"/>
    <lineage>
        <taxon>Bacteria</taxon>
        <taxon>Bacillati</taxon>
        <taxon>Actinomycetota</taxon>
        <taxon>Coriobacteriia</taxon>
        <taxon>Coriobacteriales</taxon>
        <taxon>Coriobacteriaceae</taxon>
        <taxon>Coriobacteriaceae incertae sedis</taxon>
        <taxon>Candidatus Coprovicinus</taxon>
    </lineage>
</organism>
<proteinExistence type="predicted"/>
<gene>
    <name evidence="2" type="ORF">IAD17_00270</name>
</gene>